<dbReference type="InterPro" id="IPR036265">
    <property type="entry name" value="HIT-like_sf"/>
</dbReference>
<dbReference type="SUPFAM" id="SSF54197">
    <property type="entry name" value="HIT-like"/>
    <property type="match status" value="1"/>
</dbReference>
<dbReference type="EMBL" id="JACIDC010000006">
    <property type="protein sequence ID" value="MBB4040545.1"/>
    <property type="molecule type" value="Genomic_DNA"/>
</dbReference>
<gene>
    <name evidence="3" type="ORF">GGR34_002198</name>
</gene>
<evidence type="ECO:0000256" key="1">
    <source>
        <dbReference type="PROSITE-ProRule" id="PRU00464"/>
    </source>
</evidence>
<comment type="caution">
    <text evidence="3">The sequence shown here is derived from an EMBL/GenBank/DDBJ whole genome shotgun (WGS) entry which is preliminary data.</text>
</comment>
<evidence type="ECO:0000259" key="2">
    <source>
        <dbReference type="PROSITE" id="PS51084"/>
    </source>
</evidence>
<evidence type="ECO:0000313" key="4">
    <source>
        <dbReference type="Proteomes" id="UP000519439"/>
    </source>
</evidence>
<protein>
    <submittedName>
        <fullName evidence="3">Diadenosine tetraphosphate (Ap4A) HIT family hydrolase</fullName>
    </submittedName>
</protein>
<keyword evidence="3" id="KW-0378">Hydrolase</keyword>
<dbReference type="AlphaFoldDB" id="A0A7W6N8L0"/>
<accession>A0A7W6N8L0</accession>
<dbReference type="Pfam" id="PF01230">
    <property type="entry name" value="HIT"/>
    <property type="match status" value="1"/>
</dbReference>
<organism evidence="3 4">
    <name type="scientific">Microvirga flocculans</name>
    <dbReference type="NCBI Taxonomy" id="217168"/>
    <lineage>
        <taxon>Bacteria</taxon>
        <taxon>Pseudomonadati</taxon>
        <taxon>Pseudomonadota</taxon>
        <taxon>Alphaproteobacteria</taxon>
        <taxon>Hyphomicrobiales</taxon>
        <taxon>Methylobacteriaceae</taxon>
        <taxon>Microvirga</taxon>
    </lineage>
</organism>
<sequence length="168" mass="18234">METRALHGHLGWRDGAGDRAADTTAQARLHSAMTFTLDSRLEADTIPVGDLVLSSVLLLNDARFPWFVLVPRIAGLSELTDLSEEQSAQLMQEIRIATKVMLELSKPDKVNVGALGNIVTQLHVHVIGRFRSDPAWPGPVWGHGTRTPYPPHAATALIERAASLFAAA</sequence>
<name>A0A7W6N8L0_9HYPH</name>
<keyword evidence="4" id="KW-1185">Reference proteome</keyword>
<dbReference type="InterPro" id="IPR011146">
    <property type="entry name" value="HIT-like"/>
</dbReference>
<dbReference type="Proteomes" id="UP000519439">
    <property type="component" value="Unassembled WGS sequence"/>
</dbReference>
<dbReference type="GO" id="GO:0016787">
    <property type="term" value="F:hydrolase activity"/>
    <property type="evidence" value="ECO:0007669"/>
    <property type="project" value="UniProtKB-KW"/>
</dbReference>
<comment type="caution">
    <text evidence="1">Lacks conserved residue(s) required for the propagation of feature annotation.</text>
</comment>
<feature type="domain" description="HIT" evidence="2">
    <location>
        <begin position="68"/>
        <end position="136"/>
    </location>
</feature>
<dbReference type="Gene3D" id="3.30.428.10">
    <property type="entry name" value="HIT-like"/>
    <property type="match status" value="1"/>
</dbReference>
<proteinExistence type="predicted"/>
<reference evidence="3 4" key="1">
    <citation type="submission" date="2020-08" db="EMBL/GenBank/DDBJ databases">
        <title>Genomic Encyclopedia of Type Strains, Phase IV (KMG-IV): sequencing the most valuable type-strain genomes for metagenomic binning, comparative biology and taxonomic classification.</title>
        <authorList>
            <person name="Goeker M."/>
        </authorList>
    </citation>
    <scope>NUCLEOTIDE SEQUENCE [LARGE SCALE GENOMIC DNA]</scope>
    <source>
        <strain evidence="3 4">DSM 15743</strain>
    </source>
</reference>
<evidence type="ECO:0000313" key="3">
    <source>
        <dbReference type="EMBL" id="MBB4040545.1"/>
    </source>
</evidence>
<dbReference type="PROSITE" id="PS51084">
    <property type="entry name" value="HIT_2"/>
    <property type="match status" value="1"/>
</dbReference>